<dbReference type="AlphaFoldDB" id="A0A7W9GU77"/>
<feature type="compositionally biased region" description="Pro residues" evidence="1">
    <location>
        <begin position="714"/>
        <end position="725"/>
    </location>
</feature>
<dbReference type="RefSeq" id="WP_184825355.1">
    <property type="nucleotide sequence ID" value="NZ_JACHMM010000001.1"/>
</dbReference>
<sequence length="750" mass="78203">MFDADHSTRLAIAGVVLLIGLGCIIAWLPARRRDRAGLPSRLLVTAGLIMGMADLGGLGSVLGFALAAMGALILWEAQPAPEVPRPHRGGIVVAAALSGVAALATFEGWWSLARVPAELRAVATLVVGVTGALATLAIADRARVRLRVAVKRRFAPVRPPKPRAEAPAVDAAAPPVLAPAEPVAPVAPVPVREPVAPVPVAAIEEAPAQPEVPAQPEPQPRSSNVAAQSPSRPSAVTRRRFAAPPGSARTGKPEQRAQAAQNEITVAGRSRAQLRDALNRRLASGSTGTTAPAVQPPPATQPRPPVPKAAESKAAARQDLRSRLAAARPQPSPTPAAARDATPAETVDDPGPSWAARSRAALVRLWTAGTEEPREKSAQVTAFRGVSSRAGLGVPSDAEEPPRSEPAARKEPATTTTRESGTARARAALVRLWAAGAEEPREESAQVTAFRDVSSRAGTGLPTPAEPAPEVVAPATEPAADDRGAPAWVRARDTLSRLTATRIEETKGQPPEAQPDRTPDREGEDRGAPAWVRARDALRRVTASRLEQLDEKEPGRATGGGSGPATPLDAQEVVPWARRDALRRLTVIRVERLDESADVAENGAGAPTPPERAASRQDPGGKGGRPRWAAPSARESRTADPGPPAASKPIEKPAGEPPAKPVEKPPTRPAERPAEESAPSWRSQLRDTIRGRRSRPAAPTPAPAPQRTAVGVPPGTPPPPPPPQKAPERAPLRVVGVPPGTPPPPPPPRP</sequence>
<feature type="compositionally biased region" description="Low complexity" evidence="1">
    <location>
        <begin position="335"/>
        <end position="345"/>
    </location>
</feature>
<feature type="region of interest" description="Disordered" evidence="1">
    <location>
        <begin position="369"/>
        <end position="424"/>
    </location>
</feature>
<feature type="transmembrane region" description="Helical" evidence="2">
    <location>
        <begin position="12"/>
        <end position="30"/>
    </location>
</feature>
<keyword evidence="2" id="KW-1133">Transmembrane helix</keyword>
<organism evidence="3 4">
    <name type="scientific">Jiangella mangrovi</name>
    <dbReference type="NCBI Taxonomy" id="1524084"/>
    <lineage>
        <taxon>Bacteria</taxon>
        <taxon>Bacillati</taxon>
        <taxon>Actinomycetota</taxon>
        <taxon>Actinomycetes</taxon>
        <taxon>Jiangellales</taxon>
        <taxon>Jiangellaceae</taxon>
        <taxon>Jiangella</taxon>
    </lineage>
</organism>
<feature type="transmembrane region" description="Helical" evidence="2">
    <location>
        <begin position="87"/>
        <end position="109"/>
    </location>
</feature>
<feature type="region of interest" description="Disordered" evidence="1">
    <location>
        <begin position="209"/>
        <end position="355"/>
    </location>
</feature>
<feature type="transmembrane region" description="Helical" evidence="2">
    <location>
        <begin position="42"/>
        <end position="75"/>
    </location>
</feature>
<name>A0A7W9GU77_9ACTN</name>
<dbReference type="Proteomes" id="UP000542813">
    <property type="component" value="Unassembled WGS sequence"/>
</dbReference>
<feature type="compositionally biased region" description="Basic and acidic residues" evidence="1">
    <location>
        <begin position="400"/>
        <end position="412"/>
    </location>
</feature>
<evidence type="ECO:0000256" key="2">
    <source>
        <dbReference type="SAM" id="Phobius"/>
    </source>
</evidence>
<accession>A0A7W9GU77</accession>
<feature type="region of interest" description="Disordered" evidence="1">
    <location>
        <begin position="590"/>
        <end position="750"/>
    </location>
</feature>
<feature type="compositionally biased region" description="Basic and acidic residues" evidence="1">
    <location>
        <begin position="514"/>
        <end position="539"/>
    </location>
</feature>
<feature type="compositionally biased region" description="Basic and acidic residues" evidence="1">
    <location>
        <begin position="661"/>
        <end position="675"/>
    </location>
</feature>
<feature type="compositionally biased region" description="Low complexity" evidence="1">
    <location>
        <begin position="468"/>
        <end position="478"/>
    </location>
</feature>
<protein>
    <submittedName>
        <fullName evidence="3">Uncharacterized protein</fullName>
    </submittedName>
</protein>
<feature type="compositionally biased region" description="Basic and acidic residues" evidence="1">
    <location>
        <begin position="310"/>
        <end position="322"/>
    </location>
</feature>
<feature type="compositionally biased region" description="Polar residues" evidence="1">
    <location>
        <begin position="222"/>
        <end position="234"/>
    </location>
</feature>
<feature type="compositionally biased region" description="Pro residues" evidence="1">
    <location>
        <begin position="739"/>
        <end position="750"/>
    </location>
</feature>
<feature type="transmembrane region" description="Helical" evidence="2">
    <location>
        <begin position="121"/>
        <end position="139"/>
    </location>
</feature>
<evidence type="ECO:0000313" key="4">
    <source>
        <dbReference type="Proteomes" id="UP000542813"/>
    </source>
</evidence>
<comment type="caution">
    <text evidence="3">The sequence shown here is derived from an EMBL/GenBank/DDBJ whole genome shotgun (WGS) entry which is preliminary data.</text>
</comment>
<dbReference type="EMBL" id="JACHMM010000001">
    <property type="protein sequence ID" value="MBB5789771.1"/>
    <property type="molecule type" value="Genomic_DNA"/>
</dbReference>
<gene>
    <name evidence="3" type="ORF">HD601_004346</name>
</gene>
<feature type="region of interest" description="Disordered" evidence="1">
    <location>
        <begin position="437"/>
        <end position="578"/>
    </location>
</feature>
<keyword evidence="2" id="KW-0472">Membrane</keyword>
<feature type="compositionally biased region" description="Pro residues" evidence="1">
    <location>
        <begin position="294"/>
        <end position="307"/>
    </location>
</feature>
<feature type="compositionally biased region" description="Basic and acidic residues" evidence="1">
    <location>
        <begin position="480"/>
        <end position="495"/>
    </location>
</feature>
<keyword evidence="4" id="KW-1185">Reference proteome</keyword>
<reference evidence="3 4" key="1">
    <citation type="submission" date="2020-08" db="EMBL/GenBank/DDBJ databases">
        <title>Sequencing the genomes of 1000 actinobacteria strains.</title>
        <authorList>
            <person name="Klenk H.-P."/>
        </authorList>
    </citation>
    <scope>NUCLEOTIDE SEQUENCE [LARGE SCALE GENOMIC DNA]</scope>
    <source>
        <strain evidence="3 4">DSM 102122</strain>
    </source>
</reference>
<proteinExistence type="predicted"/>
<evidence type="ECO:0000256" key="1">
    <source>
        <dbReference type="SAM" id="MobiDB-lite"/>
    </source>
</evidence>
<keyword evidence="2" id="KW-0812">Transmembrane</keyword>
<evidence type="ECO:0000313" key="3">
    <source>
        <dbReference type="EMBL" id="MBB5789771.1"/>
    </source>
</evidence>